<dbReference type="AlphaFoldDB" id="A0AAE1AFF5"/>
<reference evidence="1" key="1">
    <citation type="journal article" date="2023" name="G3 (Bethesda)">
        <title>A reference genome for the long-term kleptoplast-retaining sea slug Elysia crispata morphotype clarki.</title>
        <authorList>
            <person name="Eastman K.E."/>
            <person name="Pendleton A.L."/>
            <person name="Shaikh M.A."/>
            <person name="Suttiyut T."/>
            <person name="Ogas R."/>
            <person name="Tomko P."/>
            <person name="Gavelis G."/>
            <person name="Widhalm J.R."/>
            <person name="Wisecaver J.H."/>
        </authorList>
    </citation>
    <scope>NUCLEOTIDE SEQUENCE</scope>
    <source>
        <strain evidence="1">ECLA1</strain>
    </source>
</reference>
<keyword evidence="2" id="KW-1185">Reference proteome</keyword>
<proteinExistence type="predicted"/>
<dbReference type="EMBL" id="JAWDGP010001944">
    <property type="protein sequence ID" value="KAK3786819.1"/>
    <property type="molecule type" value="Genomic_DNA"/>
</dbReference>
<name>A0AAE1AFF5_9GAST</name>
<dbReference type="Proteomes" id="UP001283361">
    <property type="component" value="Unassembled WGS sequence"/>
</dbReference>
<evidence type="ECO:0000313" key="1">
    <source>
        <dbReference type="EMBL" id="KAK3786819.1"/>
    </source>
</evidence>
<evidence type="ECO:0000313" key="2">
    <source>
        <dbReference type="Proteomes" id="UP001283361"/>
    </source>
</evidence>
<accession>A0AAE1AFF5</accession>
<comment type="caution">
    <text evidence="1">The sequence shown here is derived from an EMBL/GenBank/DDBJ whole genome shotgun (WGS) entry which is preliminary data.</text>
</comment>
<gene>
    <name evidence="1" type="ORF">RRG08_061370</name>
</gene>
<organism evidence="1 2">
    <name type="scientific">Elysia crispata</name>
    <name type="common">lettuce slug</name>
    <dbReference type="NCBI Taxonomy" id="231223"/>
    <lineage>
        <taxon>Eukaryota</taxon>
        <taxon>Metazoa</taxon>
        <taxon>Spiralia</taxon>
        <taxon>Lophotrochozoa</taxon>
        <taxon>Mollusca</taxon>
        <taxon>Gastropoda</taxon>
        <taxon>Heterobranchia</taxon>
        <taxon>Euthyneura</taxon>
        <taxon>Panpulmonata</taxon>
        <taxon>Sacoglossa</taxon>
        <taxon>Placobranchoidea</taxon>
        <taxon>Plakobranchidae</taxon>
        <taxon>Elysia</taxon>
    </lineage>
</organism>
<sequence length="68" mass="7305">MSTGTCRPVLCSLPIHHPATAVSPANLNLQLRKSSQSSEEVGCEYIRSVLSESTSGVMDRANRDTVLC</sequence>
<protein>
    <submittedName>
        <fullName evidence="1">Uncharacterized protein</fullName>
    </submittedName>
</protein>